<dbReference type="Proteomes" id="UP000250369">
    <property type="component" value="Unassembled WGS sequence"/>
</dbReference>
<dbReference type="EMBL" id="QMFB01000012">
    <property type="protein sequence ID" value="RAV19479.1"/>
    <property type="molecule type" value="Genomic_DNA"/>
</dbReference>
<name>A0A329MI22_9BACL</name>
<comment type="caution">
    <text evidence="2">The sequence shown here is derived from an EMBL/GenBank/DDBJ whole genome shotgun (WGS) entry which is preliminary data.</text>
</comment>
<protein>
    <recommendedName>
        <fullName evidence="1">Regulatory protein YycH-like domain-containing protein</fullName>
    </recommendedName>
</protein>
<evidence type="ECO:0000313" key="3">
    <source>
        <dbReference type="Proteomes" id="UP000250369"/>
    </source>
</evidence>
<dbReference type="OrthoDB" id="2388036at2"/>
<dbReference type="Gene3D" id="2.40.128.690">
    <property type="entry name" value="YycH protein, domain 3-like"/>
    <property type="match status" value="1"/>
</dbReference>
<dbReference type="AlphaFoldDB" id="A0A329MI22"/>
<keyword evidence="3" id="KW-1185">Reference proteome</keyword>
<dbReference type="Pfam" id="PF09648">
    <property type="entry name" value="YycI"/>
    <property type="match status" value="1"/>
</dbReference>
<evidence type="ECO:0000259" key="1">
    <source>
        <dbReference type="Pfam" id="PF09648"/>
    </source>
</evidence>
<dbReference type="InterPro" id="IPR018604">
    <property type="entry name" value="YycI-like"/>
</dbReference>
<gene>
    <name evidence="2" type="ORF">DQG23_21050</name>
</gene>
<proteinExistence type="predicted"/>
<reference evidence="2 3" key="1">
    <citation type="journal article" date="2009" name="Int. J. Syst. Evol. Microbiol.">
        <title>Paenibacillus contaminans sp. nov., isolated from a contaminated laboratory plate.</title>
        <authorList>
            <person name="Chou J.H."/>
            <person name="Lee J.H."/>
            <person name="Lin M.C."/>
            <person name="Chang P.S."/>
            <person name="Arun A.B."/>
            <person name="Young C.C."/>
            <person name="Chen W.M."/>
        </authorList>
    </citation>
    <scope>NUCLEOTIDE SEQUENCE [LARGE SCALE GENOMIC DNA]</scope>
    <source>
        <strain evidence="2 3">CKOBP-6</strain>
    </source>
</reference>
<dbReference type="RefSeq" id="WP_113032840.1">
    <property type="nucleotide sequence ID" value="NZ_QMFB01000012.1"/>
</dbReference>
<evidence type="ECO:0000313" key="2">
    <source>
        <dbReference type="EMBL" id="RAV19479.1"/>
    </source>
</evidence>
<accession>A0A329MI22</accession>
<organism evidence="2 3">
    <name type="scientific">Paenibacillus contaminans</name>
    <dbReference type="NCBI Taxonomy" id="450362"/>
    <lineage>
        <taxon>Bacteria</taxon>
        <taxon>Bacillati</taxon>
        <taxon>Bacillota</taxon>
        <taxon>Bacilli</taxon>
        <taxon>Bacillales</taxon>
        <taxon>Paenibacillaceae</taxon>
        <taxon>Paenibacillus</taxon>
    </lineage>
</organism>
<feature type="domain" description="Regulatory protein YycH-like" evidence="1">
    <location>
        <begin position="76"/>
        <end position="233"/>
    </location>
</feature>
<sequence length="245" mass="27880">MDWGRAKMIMIVSFLFLNVLLGYQLWVTRFSQPYSETNTASIIEETNKLLANKNIRVLADVPKDTPKLGQITVKLQEKYRNAEKVTLQQPIKYVNLISRSGLKEVIAKLPVENANAYKLDTALTRDDEYVFYQVMSDMPLFDATLHLYGQKGEINGFKQTAVEVQSGGEHKEQKVISAYTAIRSLAENLPEGSVIADVRLGYHGQQFDSETQVMLPTWRVVLAEGVPYYVQAFNGELERPQEQRE</sequence>
<dbReference type="GO" id="GO:0016020">
    <property type="term" value="C:membrane"/>
    <property type="evidence" value="ECO:0007669"/>
    <property type="project" value="InterPro"/>
</dbReference>